<feature type="compositionally biased region" description="Low complexity" evidence="1">
    <location>
        <begin position="765"/>
        <end position="832"/>
    </location>
</feature>
<dbReference type="SUPFAM" id="SSF52047">
    <property type="entry name" value="RNI-like"/>
    <property type="match status" value="1"/>
</dbReference>
<feature type="compositionally biased region" description="Polar residues" evidence="1">
    <location>
        <begin position="715"/>
        <end position="732"/>
    </location>
</feature>
<feature type="compositionally biased region" description="Basic and acidic residues" evidence="1">
    <location>
        <begin position="30"/>
        <end position="43"/>
    </location>
</feature>
<feature type="compositionally biased region" description="Polar residues" evidence="1">
    <location>
        <begin position="630"/>
        <end position="646"/>
    </location>
</feature>
<name>A0AA36CYJ3_9BILA</name>
<evidence type="ECO:0000256" key="1">
    <source>
        <dbReference type="SAM" id="MobiDB-lite"/>
    </source>
</evidence>
<sequence>MKIEPPEEKPPRLEIPDESPGPSQMPPPPETKKPNSGKNKDPLPPEFPLRQNPKRKNKGVKVIKPFTPTSRELTITEKIELKLKVERQSKTHYRRRRHDYNEKKTWRYKLRCEEPGFVPPASTSKQSKGIRIAKPEAPSTSVADHEKIARDRALRAYRVQWPPRKKSDKNRSMARRQSPAETADDFVMWANPAEDEEECVYDGEAGITEMKPPKHENATGIQKNALPVESYNGVDEYYITTRSVSSNPMVPSGDVLQMVAERLTGPDRLSLASTTQKNYDLLRQWSDVTSLLLDTDEAHVAGKIFTGRLEKAKSPSESATFLEQIAALCPSIHKISIQHQLGQAEINALVPYAPYLRQLDLSSDNFLVTARGWRTPVFNTTFPKLKTLGILKRIDEGKLLLKRQMTLQSAEELFSPSLEELRLTGIALRSEVLTKIGTLTNLRVLHLSGCIVDTVSALLIVNFDKLTHLTELSLPASLFSIHRPPPPATKKIEPLPFTLKQLTNLQTLDLHCEMMDNDFFKRCIEEFFPKNLVLLRLNGFTCRLPDPKKLDVAYKFQIQFVRPDVIKMKAFKGSNDNCKLISEMYWCDPYRPIAIPTPERWATQVPEATKPVPENQLAFVEKSLMLDAQPSSQEGVSAISSTTAQHGSPARRDGLEPPDDNAFLNLLDMLQLGPNFEDFGAPPAPLALPAPPPPPPQPPRPVARPISPPMRTARQRSVSTIRTASSGATTIPSSSTTRGSTASTNSRDASRPRRRRSTSVPPRPASAATSASAGSTPHHSARSATRTATASSAAGSASTATAGSRAAQPSSTSTATRRSRASNSSSASTATRTGRRRRRGSTASTPPPEH</sequence>
<dbReference type="InterPro" id="IPR032675">
    <property type="entry name" value="LRR_dom_sf"/>
</dbReference>
<gene>
    <name evidence="2" type="ORF">MSPICULIGERA_LOCUS15718</name>
</gene>
<feature type="region of interest" description="Disordered" evidence="1">
    <location>
        <begin position="630"/>
        <end position="660"/>
    </location>
</feature>
<feature type="compositionally biased region" description="Basic residues" evidence="1">
    <location>
        <begin position="163"/>
        <end position="174"/>
    </location>
</feature>
<evidence type="ECO:0000313" key="2">
    <source>
        <dbReference type="EMBL" id="CAJ0577445.1"/>
    </source>
</evidence>
<organism evidence="2 3">
    <name type="scientific">Mesorhabditis spiculigera</name>
    <dbReference type="NCBI Taxonomy" id="96644"/>
    <lineage>
        <taxon>Eukaryota</taxon>
        <taxon>Metazoa</taxon>
        <taxon>Ecdysozoa</taxon>
        <taxon>Nematoda</taxon>
        <taxon>Chromadorea</taxon>
        <taxon>Rhabditida</taxon>
        <taxon>Rhabditina</taxon>
        <taxon>Rhabditomorpha</taxon>
        <taxon>Rhabditoidea</taxon>
        <taxon>Rhabditidae</taxon>
        <taxon>Mesorhabditinae</taxon>
        <taxon>Mesorhabditis</taxon>
    </lineage>
</organism>
<proteinExistence type="predicted"/>
<feature type="compositionally biased region" description="Basic and acidic residues" evidence="1">
    <location>
        <begin position="1"/>
        <end position="15"/>
    </location>
</feature>
<comment type="caution">
    <text evidence="2">The sequence shown here is derived from an EMBL/GenBank/DDBJ whole genome shotgun (WGS) entry which is preliminary data.</text>
</comment>
<dbReference type="Proteomes" id="UP001177023">
    <property type="component" value="Unassembled WGS sequence"/>
</dbReference>
<evidence type="ECO:0000313" key="3">
    <source>
        <dbReference type="Proteomes" id="UP001177023"/>
    </source>
</evidence>
<keyword evidence="3" id="KW-1185">Reference proteome</keyword>
<feature type="compositionally biased region" description="Pro residues" evidence="1">
    <location>
        <begin position="682"/>
        <end position="708"/>
    </location>
</feature>
<feature type="region of interest" description="Disordered" evidence="1">
    <location>
        <begin position="675"/>
        <end position="850"/>
    </location>
</feature>
<dbReference type="EMBL" id="CATQJA010002650">
    <property type="protein sequence ID" value="CAJ0577445.1"/>
    <property type="molecule type" value="Genomic_DNA"/>
</dbReference>
<dbReference type="Gene3D" id="3.80.10.10">
    <property type="entry name" value="Ribonuclease Inhibitor"/>
    <property type="match status" value="1"/>
</dbReference>
<accession>A0AA36CYJ3</accession>
<feature type="region of interest" description="Disordered" evidence="1">
    <location>
        <begin position="162"/>
        <end position="184"/>
    </location>
</feature>
<feature type="region of interest" description="Disordered" evidence="1">
    <location>
        <begin position="1"/>
        <end position="65"/>
    </location>
</feature>
<reference evidence="2" key="1">
    <citation type="submission" date="2023-06" db="EMBL/GenBank/DDBJ databases">
        <authorList>
            <person name="Delattre M."/>
        </authorList>
    </citation>
    <scope>NUCLEOTIDE SEQUENCE</scope>
    <source>
        <strain evidence="2">AF72</strain>
    </source>
</reference>
<protein>
    <submittedName>
        <fullName evidence="2">Uncharacterized protein</fullName>
    </submittedName>
</protein>
<feature type="non-terminal residue" evidence="2">
    <location>
        <position position="850"/>
    </location>
</feature>
<dbReference type="InterPro" id="IPR051144">
    <property type="entry name" value="Formin_homology_domain"/>
</dbReference>
<feature type="compositionally biased region" description="Low complexity" evidence="1">
    <location>
        <begin position="733"/>
        <end position="747"/>
    </location>
</feature>
<dbReference type="AlphaFoldDB" id="A0AA36CYJ3"/>
<dbReference type="PANTHER" id="PTHR45733">
    <property type="entry name" value="FORMIN-J"/>
    <property type="match status" value="1"/>
</dbReference>
<feature type="compositionally biased region" description="Basic residues" evidence="1">
    <location>
        <begin position="52"/>
        <end position="61"/>
    </location>
</feature>